<protein>
    <recommendedName>
        <fullName evidence="3">Glycoside hydrolase</fullName>
    </recommendedName>
</protein>
<comment type="caution">
    <text evidence="1">The sequence shown here is derived from an EMBL/GenBank/DDBJ whole genome shotgun (WGS) entry which is preliminary data.</text>
</comment>
<gene>
    <name evidence="1" type="ORF">PAT3040_00041</name>
</gene>
<dbReference type="AlphaFoldDB" id="A0A2R5EIW0"/>
<evidence type="ECO:0000313" key="1">
    <source>
        <dbReference type="EMBL" id="GBG05559.1"/>
    </source>
</evidence>
<keyword evidence="2" id="KW-1185">Reference proteome</keyword>
<dbReference type="Gene3D" id="3.40.50.880">
    <property type="match status" value="1"/>
</dbReference>
<dbReference type="Gene3D" id="2.60.120.260">
    <property type="entry name" value="Galactose-binding domain-like"/>
    <property type="match status" value="1"/>
</dbReference>
<dbReference type="SUPFAM" id="SSF49785">
    <property type="entry name" value="Galactose-binding domain-like"/>
    <property type="match status" value="1"/>
</dbReference>
<dbReference type="PANTHER" id="PTHR36848:SF2">
    <property type="entry name" value="SECRETED PROTEIN"/>
    <property type="match status" value="1"/>
</dbReference>
<sequence length="1036" mass="118176">MDTDAFREPQNSFRPSPFWAWNDMLADEELRRQVREMKKQGFGGYFMHSRVGLLTPYLSEEWMDRVAATLEEGKKLGMETWLYDEDKWPSGAAGGLVTAENEAFRAKYLLKIDIKVEEVGRYLADRDVVGVFKMFMQDGKPERYERVAGAEAADVRGVCDARLVAFKMMSQAPSAWYNHATYADLLNPEAVRQFLAITHERYESRFGAEFGAHLPGIFTDEPQFIGSEPNAMPWTTGFDHYFCELEGYELADVLPSLFYPCGDHHAIKYAYFKALTKRFIAAFSQPVFEFCERNGLQYTGHYFEEDSMYRQATSIGAAMPHYAYMHIPGIDHLCRQLTIPTDNADDRTSVQTPTPLTMKQVSSVAHQYGRKRVLSEIFGVSGHSMTFEDQKWLADYNFVLGITFLCQHLVLYAMTGDRKRDYPPTISYHQPYWDSYRIMNDYFARASWVCAQGEYMADTLVLHPIGSLWATFEKKHRFHIGHYDRLLIELTVHLLSCQVAFDFGDEIIMEHNAAIKEEVDGTAMMAVASAGKYKVVVVPPSLTWSENTVNLLERFADKGGKVVFVGDKPTHIDGRENAGRWKNLERLQNVYSVDAGCSGELKRILSGLLHREVKVEGLDGSETKDVYVHGRRDRHEYYYFVANTSKETAAQIRILLPTAGKLKRLDLFTGDMTDVCAAACPYGLEIDTFLATCGSIVYYVDASASFVPAEPVNWIAEYSIDLSPNWTFKRTHKNVLTLDYCRYSVDREAWSEEVPVWKIRRKMRQESGFGEYDGVQPWVVERNGVQQGEPRALQLSFQFRCKSEGQAVHIVIEQAHNWRLAINGHTVDTVTDEYYWDKQFGLIDISAYIRQGTNDILLACDYRYGIEIEDIYIVGDFGVVPTGGRSYALSDEPCGLTNGSWVGQGYPFYSGNIVYRNTVLLPELKDRRAILRLNDPKGTLFKVKVNQGSEQLLISRPWEIDITPFCITGDNTIEIEVVSSLRNTFGPLHHAFFNPVWCGPEAFEGEWNQVIYYQLEDYGLMDGATVIVKCPDSERL</sequence>
<dbReference type="PANTHER" id="PTHR36848">
    <property type="entry name" value="DNA-BINDING PROTEIN (PUTATIVE SECRETED PROTEIN)-RELATED"/>
    <property type="match status" value="1"/>
</dbReference>
<dbReference type="RefSeq" id="WP_108991037.1">
    <property type="nucleotide sequence ID" value="NZ_BDQX01000007.1"/>
</dbReference>
<dbReference type="EMBL" id="BDQX01000007">
    <property type="protein sequence ID" value="GBG05559.1"/>
    <property type="molecule type" value="Genomic_DNA"/>
</dbReference>
<dbReference type="Proteomes" id="UP000245202">
    <property type="component" value="Unassembled WGS sequence"/>
</dbReference>
<dbReference type="InterPro" id="IPR053161">
    <property type="entry name" value="Ulvan_degrading_GH"/>
</dbReference>
<reference evidence="1 2" key="1">
    <citation type="submission" date="2017-08" db="EMBL/GenBank/DDBJ databases">
        <title>Substantial Increase in Enzyme Production by Combined Drug-Resistance Mutations in Paenibacillus agaridevorans.</title>
        <authorList>
            <person name="Tanaka Y."/>
            <person name="Funane K."/>
            <person name="Hosaka T."/>
            <person name="Shiwa Y."/>
            <person name="Fujita N."/>
            <person name="Miyazaki T."/>
            <person name="Yoshikawa H."/>
            <person name="Murakami K."/>
            <person name="Kasahara K."/>
            <person name="Inaoka T."/>
            <person name="Hiraga Y."/>
            <person name="Ochi K."/>
        </authorList>
    </citation>
    <scope>NUCLEOTIDE SEQUENCE [LARGE SCALE GENOMIC DNA]</scope>
    <source>
        <strain evidence="1 2">T-3040</strain>
    </source>
</reference>
<organism evidence="1 2">
    <name type="scientific">Paenibacillus agaridevorans</name>
    <dbReference type="NCBI Taxonomy" id="171404"/>
    <lineage>
        <taxon>Bacteria</taxon>
        <taxon>Bacillati</taxon>
        <taxon>Bacillota</taxon>
        <taxon>Bacilli</taxon>
        <taxon>Bacillales</taxon>
        <taxon>Paenibacillaceae</taxon>
        <taxon>Paenibacillus</taxon>
    </lineage>
</organism>
<evidence type="ECO:0000313" key="2">
    <source>
        <dbReference type="Proteomes" id="UP000245202"/>
    </source>
</evidence>
<dbReference type="Pfam" id="PF17132">
    <property type="entry name" value="Glyco_hydro_106"/>
    <property type="match status" value="1"/>
</dbReference>
<evidence type="ECO:0008006" key="3">
    <source>
        <dbReference type="Google" id="ProtNLM"/>
    </source>
</evidence>
<dbReference type="InterPro" id="IPR029062">
    <property type="entry name" value="Class_I_gatase-like"/>
</dbReference>
<name>A0A2R5EIW0_9BACL</name>
<proteinExistence type="predicted"/>
<accession>A0A2R5EIW0</accession>
<dbReference type="InterPro" id="IPR008979">
    <property type="entry name" value="Galactose-bd-like_sf"/>
</dbReference>